<dbReference type="Gene3D" id="2.60.210.10">
    <property type="entry name" value="Apoptosis, Tumor Necrosis Factor Receptor Associated Protein 2, Chain A"/>
    <property type="match status" value="2"/>
</dbReference>
<dbReference type="Pfam" id="PF22486">
    <property type="entry name" value="MATH_2"/>
    <property type="match status" value="2"/>
</dbReference>
<dbReference type="CDD" id="cd00121">
    <property type="entry name" value="MATH"/>
    <property type="match status" value="2"/>
</dbReference>
<dbReference type="PANTHER" id="PTHR46162:SF65">
    <property type="entry name" value="F9D12.8 PROTEIN-RELATED"/>
    <property type="match status" value="1"/>
</dbReference>
<dbReference type="SUPFAM" id="SSF49599">
    <property type="entry name" value="TRAF domain-like"/>
    <property type="match status" value="2"/>
</dbReference>
<evidence type="ECO:0000313" key="3">
    <source>
        <dbReference type="Proteomes" id="UP001634007"/>
    </source>
</evidence>
<dbReference type="AlphaFoldDB" id="A0ABD3IHY4"/>
<keyword evidence="3" id="KW-1185">Reference proteome</keyword>
<dbReference type="Proteomes" id="UP001634007">
    <property type="component" value="Unassembled WGS sequence"/>
</dbReference>
<dbReference type="InterPro" id="IPR002083">
    <property type="entry name" value="MATH/TRAF_dom"/>
</dbReference>
<gene>
    <name evidence="2" type="ORF">ACJRO7_006493</name>
</gene>
<feature type="domain" description="MATH" evidence="1">
    <location>
        <begin position="230"/>
        <end position="353"/>
    </location>
</feature>
<evidence type="ECO:0000259" key="1">
    <source>
        <dbReference type="PROSITE" id="PS50144"/>
    </source>
</evidence>
<sequence>MSKRKKEATDSNAAKVRDEHDGTVSLLEFLPETTNDNQQVEFSPNLSVDRFLLFFFFNAVMSTELRDVVPAHFVLKIKSFSLFAKKNMEKYESGEFEAGGYKWKLILYPNGDKSRNGEDHVSVYLAVSGMSPFQLGWEIRPFQLGWEIHAVVRLSVYDQTCDRYFTVQGRVARFHALKTEWGVPRYMPLKTFTNPSNGYLVDDTCVFGVEVFVIKSSGVGECLMLKESAPYTHQWRISRLSSLGDESFSDVFTAGDHKWKVWLFPKGNLANRGQSLSMFLVLVDADNLASGQKMNVRFILRLKDQNNIIRGQQGCTTAWFSSSAPNCGWHTFMPLKTVGTCLMEDSCVIQAQVIVLGTVNKLP</sequence>
<reference evidence="2 3" key="1">
    <citation type="submission" date="2024-11" db="EMBL/GenBank/DDBJ databases">
        <title>Chromosome-level genome assembly of Eucalyptus globulus Labill. provides insights into its genome evolution.</title>
        <authorList>
            <person name="Li X."/>
        </authorList>
    </citation>
    <scope>NUCLEOTIDE SEQUENCE [LARGE SCALE GENOMIC DNA]</scope>
    <source>
        <strain evidence="2">CL2024</strain>
        <tissue evidence="2">Fresh tender leaves</tissue>
    </source>
</reference>
<protein>
    <recommendedName>
        <fullName evidence="1">MATH domain-containing protein</fullName>
    </recommendedName>
</protein>
<comment type="caution">
    <text evidence="2">The sequence shown here is derived from an EMBL/GenBank/DDBJ whole genome shotgun (WGS) entry which is preliminary data.</text>
</comment>
<evidence type="ECO:0000313" key="2">
    <source>
        <dbReference type="EMBL" id="KAL3714590.1"/>
    </source>
</evidence>
<dbReference type="InterPro" id="IPR008974">
    <property type="entry name" value="TRAF-like"/>
</dbReference>
<accession>A0ABD3IHY4</accession>
<proteinExistence type="predicted"/>
<dbReference type="PROSITE" id="PS50144">
    <property type="entry name" value="MATH"/>
    <property type="match status" value="2"/>
</dbReference>
<name>A0ABD3IHY4_EUCGL</name>
<dbReference type="SMART" id="SM00061">
    <property type="entry name" value="MATH"/>
    <property type="match status" value="2"/>
</dbReference>
<dbReference type="PANTHER" id="PTHR46162">
    <property type="entry name" value="TRAF-LIKE FAMILY PROTEIN"/>
    <property type="match status" value="1"/>
</dbReference>
<organism evidence="2 3">
    <name type="scientific">Eucalyptus globulus</name>
    <name type="common">Tasmanian blue gum</name>
    <dbReference type="NCBI Taxonomy" id="34317"/>
    <lineage>
        <taxon>Eukaryota</taxon>
        <taxon>Viridiplantae</taxon>
        <taxon>Streptophyta</taxon>
        <taxon>Embryophyta</taxon>
        <taxon>Tracheophyta</taxon>
        <taxon>Spermatophyta</taxon>
        <taxon>Magnoliopsida</taxon>
        <taxon>eudicotyledons</taxon>
        <taxon>Gunneridae</taxon>
        <taxon>Pentapetalae</taxon>
        <taxon>rosids</taxon>
        <taxon>malvids</taxon>
        <taxon>Myrtales</taxon>
        <taxon>Myrtaceae</taxon>
        <taxon>Myrtoideae</taxon>
        <taxon>Eucalypteae</taxon>
        <taxon>Eucalyptus</taxon>
    </lineage>
</organism>
<feature type="domain" description="MATH" evidence="1">
    <location>
        <begin position="70"/>
        <end position="211"/>
    </location>
</feature>
<dbReference type="EMBL" id="JBJKBG010000011">
    <property type="protein sequence ID" value="KAL3714590.1"/>
    <property type="molecule type" value="Genomic_DNA"/>
</dbReference>